<reference evidence="4 5" key="1">
    <citation type="submission" date="2016-10" db="EMBL/GenBank/DDBJ databases">
        <authorList>
            <person name="de Groot N.N."/>
        </authorList>
    </citation>
    <scope>NUCLEOTIDE SEQUENCE [LARGE SCALE GENOMIC DNA]</scope>
    <source>
        <strain evidence="4 5">DSM 19012</strain>
    </source>
</reference>
<dbReference type="PANTHER" id="PTHR30273:SF2">
    <property type="entry name" value="PROTEIN FECR"/>
    <property type="match status" value="1"/>
</dbReference>
<keyword evidence="1" id="KW-0472">Membrane</keyword>
<dbReference type="Pfam" id="PF16344">
    <property type="entry name" value="FecR_C"/>
    <property type="match status" value="1"/>
</dbReference>
<dbReference type="PANTHER" id="PTHR30273">
    <property type="entry name" value="PERIPLASMIC SIGNAL SENSOR AND SIGMA FACTOR ACTIVATOR FECR-RELATED"/>
    <property type="match status" value="1"/>
</dbReference>
<dbReference type="Pfam" id="PF04773">
    <property type="entry name" value="FecR"/>
    <property type="match status" value="1"/>
</dbReference>
<dbReference type="Proteomes" id="UP000181976">
    <property type="component" value="Unassembled WGS sequence"/>
</dbReference>
<evidence type="ECO:0000259" key="2">
    <source>
        <dbReference type="Pfam" id="PF04773"/>
    </source>
</evidence>
<keyword evidence="5" id="KW-1185">Reference proteome</keyword>
<name>A0A1I2DBJ5_9BACT</name>
<dbReference type="Gene3D" id="3.55.50.30">
    <property type="match status" value="1"/>
</dbReference>
<dbReference type="GO" id="GO:0016989">
    <property type="term" value="F:sigma factor antagonist activity"/>
    <property type="evidence" value="ECO:0007669"/>
    <property type="project" value="TreeGrafter"/>
</dbReference>
<evidence type="ECO:0000313" key="5">
    <source>
        <dbReference type="Proteomes" id="UP000181976"/>
    </source>
</evidence>
<dbReference type="Gene3D" id="2.60.120.1440">
    <property type="match status" value="1"/>
</dbReference>
<organism evidence="4 5">
    <name type="scientific">Thermophagus xiamenensis</name>
    <dbReference type="NCBI Taxonomy" id="385682"/>
    <lineage>
        <taxon>Bacteria</taxon>
        <taxon>Pseudomonadati</taxon>
        <taxon>Bacteroidota</taxon>
        <taxon>Bacteroidia</taxon>
        <taxon>Marinilabiliales</taxon>
        <taxon>Marinilabiliaceae</taxon>
        <taxon>Thermophagus</taxon>
    </lineage>
</organism>
<evidence type="ECO:0000256" key="1">
    <source>
        <dbReference type="SAM" id="Phobius"/>
    </source>
</evidence>
<dbReference type="PIRSF" id="PIRSF018266">
    <property type="entry name" value="FecR"/>
    <property type="match status" value="1"/>
</dbReference>
<gene>
    <name evidence="4" type="ORF">SAMN05444380_11855</name>
</gene>
<dbReference type="eggNOG" id="COG3712">
    <property type="taxonomic scope" value="Bacteria"/>
</dbReference>
<feature type="domain" description="FecR protein" evidence="2">
    <location>
        <begin position="129"/>
        <end position="215"/>
    </location>
</feature>
<evidence type="ECO:0000313" key="4">
    <source>
        <dbReference type="EMBL" id="SFE77828.1"/>
    </source>
</evidence>
<dbReference type="InterPro" id="IPR032508">
    <property type="entry name" value="FecR_C"/>
</dbReference>
<keyword evidence="1" id="KW-1133">Transmembrane helix</keyword>
<dbReference type="STRING" id="385682.SAMN05444380_11855"/>
<accession>A0A1I2DBJ5</accession>
<protein>
    <submittedName>
        <fullName evidence="4">FecR family protein</fullName>
    </submittedName>
</protein>
<dbReference type="InterPro" id="IPR012373">
    <property type="entry name" value="Ferrdict_sens_TM"/>
</dbReference>
<dbReference type="InParanoid" id="A0A1I2DBJ5"/>
<dbReference type="OrthoDB" id="699645at2"/>
<dbReference type="InterPro" id="IPR006860">
    <property type="entry name" value="FecR"/>
</dbReference>
<keyword evidence="1" id="KW-0812">Transmembrane</keyword>
<proteinExistence type="predicted"/>
<feature type="domain" description="Protein FecR C-terminal" evidence="3">
    <location>
        <begin position="259"/>
        <end position="326"/>
    </location>
</feature>
<sequence>MTEKKPHIDWALAARILSGEADEIDHGLLKKWLNENPANKEEWKKIQESWELGQEALLKEEIDSSTAWNKVRNFTTDGTEPNITHPRTFSNKWISIAAIFLLVLGILWWLLPNNKQASSSLIVSNNPHEKMVLNDGSTVTLNRGSKIACVQPFDSDQRVVELDGEGYFQVQGNSEWPFIVHAGGITIKVTGTRFNVRAYPNLNVTEVAVLEGKVEISASSKQPQALLNKGETALFDKLTGELKIVSSTDPNILAWLTGKINFNETPLNEVAKTLERVYGVTIQISDPTLLDQKLTARFSNNSLDFVLDVVCITFNLNQRQEGDTIFLSKNAFNE</sequence>
<dbReference type="AlphaFoldDB" id="A0A1I2DBJ5"/>
<evidence type="ECO:0000259" key="3">
    <source>
        <dbReference type="Pfam" id="PF16344"/>
    </source>
</evidence>
<feature type="transmembrane region" description="Helical" evidence="1">
    <location>
        <begin position="93"/>
        <end position="111"/>
    </location>
</feature>
<dbReference type="EMBL" id="FONA01000018">
    <property type="protein sequence ID" value="SFE77828.1"/>
    <property type="molecule type" value="Genomic_DNA"/>
</dbReference>
<dbReference type="RefSeq" id="WP_010526084.1">
    <property type="nucleotide sequence ID" value="NZ_AFSL01000003.1"/>
</dbReference>